<feature type="region of interest" description="Disordered" evidence="1">
    <location>
        <begin position="26"/>
        <end position="94"/>
    </location>
</feature>
<gene>
    <name evidence="2" type="ORF">MNBD_GAMMA08-1650</name>
</gene>
<protein>
    <submittedName>
        <fullName evidence="2">Uncharacterized protein</fullName>
    </submittedName>
</protein>
<name>A0A3B0XZX3_9ZZZZ</name>
<evidence type="ECO:0000256" key="1">
    <source>
        <dbReference type="SAM" id="MobiDB-lite"/>
    </source>
</evidence>
<sequence length="165" mass="18495">MKHLTLKKISLLILILFSAQSMADSPWASHDKENETPVEPIAEPVTEEQAPVNETIAEPAQVEPEPMAVQEEPAAPQQEEIYNPEAYTTTQQQGDVLTVDDADQVAPVRMLDFPRRGMSIEKVENELGRPAEIIPSVGQPPISRWVYDDRTVYFEYSTVLHVVAK</sequence>
<dbReference type="AlphaFoldDB" id="A0A3B0XZX3"/>
<evidence type="ECO:0000313" key="2">
    <source>
        <dbReference type="EMBL" id="VAW61804.1"/>
    </source>
</evidence>
<reference evidence="2" key="1">
    <citation type="submission" date="2018-06" db="EMBL/GenBank/DDBJ databases">
        <authorList>
            <person name="Zhirakovskaya E."/>
        </authorList>
    </citation>
    <scope>NUCLEOTIDE SEQUENCE</scope>
</reference>
<proteinExistence type="predicted"/>
<dbReference type="EMBL" id="UOFH01000196">
    <property type="protein sequence ID" value="VAW61804.1"/>
    <property type="molecule type" value="Genomic_DNA"/>
</dbReference>
<feature type="compositionally biased region" description="Low complexity" evidence="1">
    <location>
        <begin position="61"/>
        <end position="80"/>
    </location>
</feature>
<accession>A0A3B0XZX3</accession>
<organism evidence="2">
    <name type="scientific">hydrothermal vent metagenome</name>
    <dbReference type="NCBI Taxonomy" id="652676"/>
    <lineage>
        <taxon>unclassified sequences</taxon>
        <taxon>metagenomes</taxon>
        <taxon>ecological metagenomes</taxon>
    </lineage>
</organism>